<sequence>MVDRYLVHRVHQMWQDYYNEMATRIQAFWRGYWIRKTVLDIEKMRRWLNEVYTKNEETVKNMKRFKQEEIECVQTIIERESMQWILFILFKLHHLLRTKQRPGVFTRIDSTRFTLIEEMLRCLEYKRYMRDKKTKLKRKCEDCEIDRKPTLILRGTYYERCEKEIHEIRKNLEAGAVPIYRSEPYEEHEKSIRKLNQMRLESSIDEAYETGSRRKIETKNDKQRKVCSLRREFEQQACCIKEADLCEKIKKMDCHLNQLRLKCPIHDPPCQK</sequence>
<protein>
    <submittedName>
        <fullName evidence="2">Uncharacterized protein LOC117207363</fullName>
    </submittedName>
</protein>
<accession>A0A6P8MLG4</accession>
<dbReference type="GeneID" id="117207363"/>
<dbReference type="PROSITE" id="PS50096">
    <property type="entry name" value="IQ"/>
    <property type="match status" value="1"/>
</dbReference>
<gene>
    <name evidence="2" type="primary">LOC117207363</name>
</gene>
<dbReference type="RefSeq" id="XP_033303410.1">
    <property type="nucleotide sequence ID" value="XM_033447519.1"/>
</dbReference>
<organism evidence="1 2">
    <name type="scientific">Bombus bifarius</name>
    <dbReference type="NCBI Taxonomy" id="103933"/>
    <lineage>
        <taxon>Eukaryota</taxon>
        <taxon>Metazoa</taxon>
        <taxon>Ecdysozoa</taxon>
        <taxon>Arthropoda</taxon>
        <taxon>Hexapoda</taxon>
        <taxon>Insecta</taxon>
        <taxon>Pterygota</taxon>
        <taxon>Neoptera</taxon>
        <taxon>Endopterygota</taxon>
        <taxon>Hymenoptera</taxon>
        <taxon>Apocrita</taxon>
        <taxon>Aculeata</taxon>
        <taxon>Apoidea</taxon>
        <taxon>Anthophila</taxon>
        <taxon>Apidae</taxon>
        <taxon>Bombus</taxon>
        <taxon>Pyrobombus</taxon>
    </lineage>
</organism>
<evidence type="ECO:0000313" key="2">
    <source>
        <dbReference type="RefSeq" id="XP_033303410.1"/>
    </source>
</evidence>
<reference evidence="2" key="1">
    <citation type="submission" date="2025-08" db="UniProtKB">
        <authorList>
            <consortium name="RefSeq"/>
        </authorList>
    </citation>
    <scope>IDENTIFICATION</scope>
    <source>
        <tissue evidence="2">Muscle</tissue>
    </source>
</reference>
<dbReference type="InterPro" id="IPR000048">
    <property type="entry name" value="IQ_motif_EF-hand-BS"/>
</dbReference>
<keyword evidence="1" id="KW-1185">Reference proteome</keyword>
<proteinExistence type="predicted"/>
<evidence type="ECO:0000313" key="1">
    <source>
        <dbReference type="Proteomes" id="UP000515164"/>
    </source>
</evidence>
<dbReference type="KEGG" id="bbif:117207363"/>
<dbReference type="Pfam" id="PF00612">
    <property type="entry name" value="IQ"/>
    <property type="match status" value="1"/>
</dbReference>
<name>A0A6P8MLG4_9HYME</name>
<dbReference type="Gene3D" id="1.20.5.190">
    <property type="match status" value="1"/>
</dbReference>
<dbReference type="Proteomes" id="UP000515164">
    <property type="component" value="Unplaced"/>
</dbReference>
<dbReference type="AlphaFoldDB" id="A0A6P8MLG4"/>